<accession>A0A2P2INT2</accession>
<evidence type="ECO:0000313" key="1">
    <source>
        <dbReference type="EMBL" id="MBW82885.1"/>
    </source>
</evidence>
<sequence length="76" mass="8992">MQKKSKYPQQTRHILVICNSRHQLKKYVHSMVTHEMQNEICNPQALGVNHISQNIEKDDLYVFRMMFTTAFLSLAQ</sequence>
<name>A0A2P2INT2_RHIMU</name>
<protein>
    <submittedName>
        <fullName evidence="1">Uncharacterized protein</fullName>
    </submittedName>
</protein>
<dbReference type="EMBL" id="GGEC01002402">
    <property type="protein sequence ID" value="MBW82885.1"/>
    <property type="molecule type" value="Transcribed_RNA"/>
</dbReference>
<reference evidence="1" key="1">
    <citation type="submission" date="2018-02" db="EMBL/GenBank/DDBJ databases">
        <title>Rhizophora mucronata_Transcriptome.</title>
        <authorList>
            <person name="Meera S.P."/>
            <person name="Sreeshan A."/>
            <person name="Augustine A."/>
        </authorList>
    </citation>
    <scope>NUCLEOTIDE SEQUENCE</scope>
    <source>
        <tissue evidence="1">Leaf</tissue>
    </source>
</reference>
<organism evidence="1">
    <name type="scientific">Rhizophora mucronata</name>
    <name type="common">Asiatic mangrove</name>
    <dbReference type="NCBI Taxonomy" id="61149"/>
    <lineage>
        <taxon>Eukaryota</taxon>
        <taxon>Viridiplantae</taxon>
        <taxon>Streptophyta</taxon>
        <taxon>Embryophyta</taxon>
        <taxon>Tracheophyta</taxon>
        <taxon>Spermatophyta</taxon>
        <taxon>Magnoliopsida</taxon>
        <taxon>eudicotyledons</taxon>
        <taxon>Gunneridae</taxon>
        <taxon>Pentapetalae</taxon>
        <taxon>rosids</taxon>
        <taxon>fabids</taxon>
        <taxon>Malpighiales</taxon>
        <taxon>Rhizophoraceae</taxon>
        <taxon>Rhizophora</taxon>
    </lineage>
</organism>
<dbReference type="AlphaFoldDB" id="A0A2P2INT2"/>
<proteinExistence type="predicted"/>